<proteinExistence type="predicted"/>
<protein>
    <recommendedName>
        <fullName evidence="3">F-box domain-containing protein</fullName>
    </recommendedName>
</protein>
<evidence type="ECO:0008006" key="3">
    <source>
        <dbReference type="Google" id="ProtNLM"/>
    </source>
</evidence>
<evidence type="ECO:0000313" key="2">
    <source>
        <dbReference type="Proteomes" id="UP001324427"/>
    </source>
</evidence>
<evidence type="ECO:0000313" key="1">
    <source>
        <dbReference type="EMBL" id="KAK4540795.1"/>
    </source>
</evidence>
<dbReference type="SUPFAM" id="SSF81383">
    <property type="entry name" value="F-box domain"/>
    <property type="match status" value="1"/>
</dbReference>
<reference evidence="1 2" key="1">
    <citation type="submission" date="2021-11" db="EMBL/GenBank/DDBJ databases">
        <title>Black yeast isolated from Biological Soil Crust.</title>
        <authorList>
            <person name="Kurbessoian T."/>
        </authorList>
    </citation>
    <scope>NUCLEOTIDE SEQUENCE [LARGE SCALE GENOMIC DNA]</scope>
    <source>
        <strain evidence="1 2">CCFEE 5522</strain>
    </source>
</reference>
<gene>
    <name evidence="1" type="ORF">LTR36_008872</name>
</gene>
<organism evidence="1 2">
    <name type="scientific">Oleoguttula mirabilis</name>
    <dbReference type="NCBI Taxonomy" id="1507867"/>
    <lineage>
        <taxon>Eukaryota</taxon>
        <taxon>Fungi</taxon>
        <taxon>Dikarya</taxon>
        <taxon>Ascomycota</taxon>
        <taxon>Pezizomycotina</taxon>
        <taxon>Dothideomycetes</taxon>
        <taxon>Dothideomycetidae</taxon>
        <taxon>Mycosphaerellales</taxon>
        <taxon>Teratosphaeriaceae</taxon>
        <taxon>Oleoguttula</taxon>
    </lineage>
</organism>
<accession>A0AAV9J7X0</accession>
<dbReference type="InterPro" id="IPR036047">
    <property type="entry name" value="F-box-like_dom_sf"/>
</dbReference>
<keyword evidence="2" id="KW-1185">Reference proteome</keyword>
<dbReference type="Proteomes" id="UP001324427">
    <property type="component" value="Unassembled WGS sequence"/>
</dbReference>
<name>A0AAV9J7X0_9PEZI</name>
<dbReference type="AlphaFoldDB" id="A0AAV9J7X0"/>
<dbReference type="CDD" id="cd09917">
    <property type="entry name" value="F-box_SF"/>
    <property type="match status" value="1"/>
</dbReference>
<dbReference type="EMBL" id="JAVFHQ010000061">
    <property type="protein sequence ID" value="KAK4540795.1"/>
    <property type="molecule type" value="Genomic_DNA"/>
</dbReference>
<sequence length="429" mass="46906">MAYIPPPVPLGGFMQTHAPHRLTPHHAFPLSHFPSVEHKHRSGPEAPGRVYLASWLARSNDSLSDALRTALDTQQQFETVSSVLRQLSKDPGIQQDAAKALTGAVATLEASTAVLRELLSAVAQPHFYNERHSPASSPSRMQDVLDLPELLEAVLSFLDVRDVLRMQQVSKACFAGVEHSPGLQYKLGLRNDAAAFLRLPIHNSDDFPGYWCEFTIRRPRPGMKLDPPAAMGYVRHNGMVITRHIPTHGAVAEANEANEAAAVLMASFSTQGRGALPAIGDRYKRMASNTPLGLTIGDLYDFAAMLVPAHRLCPDAALHALDPDGYAMVSVVFEGGVKLRSDDPVLGSLGVHEQPSDSLQADAPRTHRLQAYTTAKQTARDRHEDIPTLAEWEATLPPGWEPTVEPPLTDWGMQSGMRYRRSNQALALT</sequence>
<comment type="caution">
    <text evidence="1">The sequence shown here is derived from an EMBL/GenBank/DDBJ whole genome shotgun (WGS) entry which is preliminary data.</text>
</comment>